<sequence>MLCLYVWGSRWGLPSIDPACLSVISYLQLVSEEWKVVECSNPNVSPTGELPVLRDGLNWITGVHNIISHLKKNGLNADENLTDKQKADSLAFASYLEECVYDILLFAWYVDSKNFIEVIRPLYAGLLSFPMQYFIPAQLRSSARERLEIHGIESVGDTGIIIDKDKKMNKIVYESYNVLQKKLGTNEFFFGDQPSSLDAIAYGYLALHLYAELPDSELSTILNTEYPRLARFCERMKDLLSSRPISHLPSPDLPSFFSGLFTSPRTWFSRNIWRTNIEEIKREKSEAQIKFERTRNLSIFGAICFVVAYVTWNGIISIEFGDEDEEEYTGSKREEIDEEVDYEEVDYEDSET</sequence>
<accession>A0ACA9KJH5</accession>
<keyword evidence="2" id="KW-1185">Reference proteome</keyword>
<gene>
    <name evidence="1" type="ORF">DHETER_LOCUS1932</name>
</gene>
<dbReference type="EMBL" id="CAJVPU010001272">
    <property type="protein sequence ID" value="CAG8476245.1"/>
    <property type="molecule type" value="Genomic_DNA"/>
</dbReference>
<proteinExistence type="predicted"/>
<evidence type="ECO:0000313" key="1">
    <source>
        <dbReference type="EMBL" id="CAG8476245.1"/>
    </source>
</evidence>
<organism evidence="1 2">
    <name type="scientific">Dentiscutata heterogama</name>
    <dbReference type="NCBI Taxonomy" id="1316150"/>
    <lineage>
        <taxon>Eukaryota</taxon>
        <taxon>Fungi</taxon>
        <taxon>Fungi incertae sedis</taxon>
        <taxon>Mucoromycota</taxon>
        <taxon>Glomeromycotina</taxon>
        <taxon>Glomeromycetes</taxon>
        <taxon>Diversisporales</taxon>
        <taxon>Gigasporaceae</taxon>
        <taxon>Dentiscutata</taxon>
    </lineage>
</organism>
<dbReference type="Proteomes" id="UP000789702">
    <property type="component" value="Unassembled WGS sequence"/>
</dbReference>
<name>A0ACA9KJH5_9GLOM</name>
<reference evidence="1" key="1">
    <citation type="submission" date="2021-06" db="EMBL/GenBank/DDBJ databases">
        <authorList>
            <person name="Kallberg Y."/>
            <person name="Tangrot J."/>
            <person name="Rosling A."/>
        </authorList>
    </citation>
    <scope>NUCLEOTIDE SEQUENCE</scope>
    <source>
        <strain evidence="1">IL203A</strain>
    </source>
</reference>
<protein>
    <submittedName>
        <fullName evidence="1">9512_t:CDS:1</fullName>
    </submittedName>
</protein>
<comment type="caution">
    <text evidence="1">The sequence shown here is derived from an EMBL/GenBank/DDBJ whole genome shotgun (WGS) entry which is preliminary data.</text>
</comment>
<evidence type="ECO:0000313" key="2">
    <source>
        <dbReference type="Proteomes" id="UP000789702"/>
    </source>
</evidence>